<sequence>MRIAVFVILLLAVLSGCNQAAKNGVSSSPGSNPNGQIQVKQTAPQKKQITDPQAVARHLEQLADSVPQVEGANCVVFGNTAVVGINVPPDVDRAHVGTIKYSVAEALRKDPYGADAIVTADMDLAQRIKNVRDQTMNGKPISGFAQELGAIIGRIVPQMPRDTSNPPPNPKLGDPNL</sequence>
<evidence type="ECO:0000256" key="2">
    <source>
        <dbReference type="SAM" id="SignalP"/>
    </source>
</evidence>
<dbReference type="EMBL" id="SIRE01000010">
    <property type="protein sequence ID" value="TBL78122.1"/>
    <property type="molecule type" value="Genomic_DNA"/>
</dbReference>
<feature type="compositionally biased region" description="Polar residues" evidence="1">
    <location>
        <begin position="36"/>
        <end position="46"/>
    </location>
</feature>
<feature type="chain" id="PRO_5020179866" evidence="2">
    <location>
        <begin position="21"/>
        <end position="177"/>
    </location>
</feature>
<evidence type="ECO:0000256" key="1">
    <source>
        <dbReference type="SAM" id="MobiDB-lite"/>
    </source>
</evidence>
<keyword evidence="3" id="KW-0449">Lipoprotein</keyword>
<feature type="region of interest" description="Disordered" evidence="1">
    <location>
        <begin position="22"/>
        <end position="46"/>
    </location>
</feature>
<protein>
    <submittedName>
        <fullName evidence="3">YhcN/YlaJ family sporulation lipoprotein</fullName>
    </submittedName>
</protein>
<dbReference type="Proteomes" id="UP000293142">
    <property type="component" value="Unassembled WGS sequence"/>
</dbReference>
<evidence type="ECO:0000313" key="4">
    <source>
        <dbReference type="Proteomes" id="UP000293142"/>
    </source>
</evidence>
<evidence type="ECO:0000313" key="3">
    <source>
        <dbReference type="EMBL" id="TBL78122.1"/>
    </source>
</evidence>
<reference evidence="3 4" key="1">
    <citation type="submission" date="2019-02" db="EMBL/GenBank/DDBJ databases">
        <title>Paenibacillus sp. nov., isolated from surface-sterilized tissue of Thalictrum simplex L.</title>
        <authorList>
            <person name="Tuo L."/>
        </authorList>
    </citation>
    <scope>NUCLEOTIDE SEQUENCE [LARGE SCALE GENOMIC DNA]</scope>
    <source>
        <strain evidence="3 4">N2SHLJ1</strain>
    </source>
</reference>
<feature type="region of interest" description="Disordered" evidence="1">
    <location>
        <begin position="157"/>
        <end position="177"/>
    </location>
</feature>
<keyword evidence="4" id="KW-1185">Reference proteome</keyword>
<dbReference type="InterPro" id="IPR014247">
    <property type="entry name" value="Spore_lipoprot_YhcN/YlaJ"/>
</dbReference>
<dbReference type="PROSITE" id="PS51257">
    <property type="entry name" value="PROKAR_LIPOPROTEIN"/>
    <property type="match status" value="1"/>
</dbReference>
<dbReference type="NCBIfam" id="TIGR02898">
    <property type="entry name" value="spore_YhcN_YlaJ"/>
    <property type="match status" value="1"/>
</dbReference>
<dbReference type="AlphaFoldDB" id="A0A4Q9DQR0"/>
<feature type="compositionally biased region" description="Low complexity" evidence="1">
    <location>
        <begin position="26"/>
        <end position="35"/>
    </location>
</feature>
<keyword evidence="2" id="KW-0732">Signal</keyword>
<organism evidence="3 4">
    <name type="scientific">Paenibacillus thalictri</name>
    <dbReference type="NCBI Taxonomy" id="2527873"/>
    <lineage>
        <taxon>Bacteria</taxon>
        <taxon>Bacillati</taxon>
        <taxon>Bacillota</taxon>
        <taxon>Bacilli</taxon>
        <taxon>Bacillales</taxon>
        <taxon>Paenibacillaceae</taxon>
        <taxon>Paenibacillus</taxon>
    </lineage>
</organism>
<name>A0A4Q9DQR0_9BACL</name>
<accession>A0A4Q9DQR0</accession>
<dbReference type="OrthoDB" id="2381329at2"/>
<dbReference type="InterPro" id="IPR019076">
    <property type="entry name" value="Spore_lipoprot_YhcN/YlaJ-like"/>
</dbReference>
<feature type="signal peptide" evidence="2">
    <location>
        <begin position="1"/>
        <end position="20"/>
    </location>
</feature>
<gene>
    <name evidence="3" type="ORF">EYB31_14650</name>
</gene>
<dbReference type="Pfam" id="PF09580">
    <property type="entry name" value="Spore_YhcN_YlaJ"/>
    <property type="match status" value="1"/>
</dbReference>
<dbReference type="RefSeq" id="WP_131014105.1">
    <property type="nucleotide sequence ID" value="NZ_SIRE01000010.1"/>
</dbReference>
<comment type="caution">
    <text evidence="3">The sequence shown here is derived from an EMBL/GenBank/DDBJ whole genome shotgun (WGS) entry which is preliminary data.</text>
</comment>
<dbReference type="GO" id="GO:0030435">
    <property type="term" value="P:sporulation resulting in formation of a cellular spore"/>
    <property type="evidence" value="ECO:0007669"/>
    <property type="project" value="InterPro"/>
</dbReference>
<proteinExistence type="predicted"/>